<dbReference type="InterPro" id="IPR011989">
    <property type="entry name" value="ARM-like"/>
</dbReference>
<reference evidence="2 3" key="1">
    <citation type="journal article" date="2017" name="Int. J. Syst. Evol. Microbiol.">
        <title>Ramlibacter monticola sp. nov., isolated from forest soil.</title>
        <authorList>
            <person name="Chaudhary D.K."/>
            <person name="Kim J."/>
        </authorList>
    </citation>
    <scope>NUCLEOTIDE SEQUENCE [LARGE SCALE GENOMIC DNA]</scope>
    <source>
        <strain evidence="2 3">KACC 19175</strain>
    </source>
</reference>
<feature type="region of interest" description="Disordered" evidence="1">
    <location>
        <begin position="316"/>
        <end position="343"/>
    </location>
</feature>
<dbReference type="RefSeq" id="WP_201675511.1">
    <property type="nucleotide sequence ID" value="NZ_JAEQNE010000004.1"/>
</dbReference>
<comment type="caution">
    <text evidence="2">The sequence shown here is derived from an EMBL/GenBank/DDBJ whole genome shotgun (WGS) entry which is preliminary data.</text>
</comment>
<dbReference type="NCBIfam" id="TIGR02270">
    <property type="entry name" value="TIGR02270 family protein"/>
    <property type="match status" value="1"/>
</dbReference>
<keyword evidence="3" id="KW-1185">Reference proteome</keyword>
<evidence type="ECO:0000313" key="2">
    <source>
        <dbReference type="EMBL" id="MBL0392834.1"/>
    </source>
</evidence>
<feature type="compositionally biased region" description="Acidic residues" evidence="1">
    <location>
        <begin position="329"/>
        <end position="342"/>
    </location>
</feature>
<name>A0A936Z2S7_9BURK</name>
<dbReference type="InterPro" id="IPR011959">
    <property type="entry name" value="CHP02270"/>
</dbReference>
<dbReference type="InterPro" id="IPR016024">
    <property type="entry name" value="ARM-type_fold"/>
</dbReference>
<dbReference type="AlphaFoldDB" id="A0A936Z2S7"/>
<dbReference type="SUPFAM" id="SSF48371">
    <property type="entry name" value="ARM repeat"/>
    <property type="match status" value="1"/>
</dbReference>
<sequence length="424" mass="45717">MSEVLVRPPIATVVQQHAEECAMLRHIRSVLVRAPHVRLRHLRRLDDRIAAHADGLAVAGAYGTRLCTEALERVGAGVVFALALRVIDERDDRALQRLVALAAAVPEAQRGLLSAFGWVSAAQLQGIVRALLAADDAQRRGLGIAACRLHRVDPGALLGHAVQDESPALRAAAWRAAGELGRTDLLEPALAALADPDRAAAFEAARCACRLGDRHEALGALLAIAGGAGEHGEQAWRLLLLATEFGRARELVRQLAQSAAPDAKHRRRVMAACALLGDTGYVPWLIECMGDLRLARLAGEAFSLLTGADLAALDLERKPPENLPGGPTEDAEDDDVDLDPDESLPWPDPERVLRWWQAHAAALPAQGRCFMGKPPDRAHCGEVLREGFQRQRFIAADLLVLCAPGHLLFPVGAPSWRQQRLLAT</sequence>
<dbReference type="EMBL" id="JAEQNE010000004">
    <property type="protein sequence ID" value="MBL0392834.1"/>
    <property type="molecule type" value="Genomic_DNA"/>
</dbReference>
<proteinExistence type="predicted"/>
<accession>A0A936Z2S7</accession>
<evidence type="ECO:0000313" key="3">
    <source>
        <dbReference type="Proteomes" id="UP000599109"/>
    </source>
</evidence>
<dbReference type="Gene3D" id="1.25.10.10">
    <property type="entry name" value="Leucine-rich Repeat Variant"/>
    <property type="match status" value="1"/>
</dbReference>
<gene>
    <name evidence="2" type="ORF">JJ685_16980</name>
</gene>
<evidence type="ECO:0000256" key="1">
    <source>
        <dbReference type="SAM" id="MobiDB-lite"/>
    </source>
</evidence>
<dbReference type="Proteomes" id="UP000599109">
    <property type="component" value="Unassembled WGS sequence"/>
</dbReference>
<protein>
    <submittedName>
        <fullName evidence="2">TIGR02270 family protein</fullName>
    </submittedName>
</protein>
<organism evidence="2 3">
    <name type="scientific">Ramlibacter monticola</name>
    <dbReference type="NCBI Taxonomy" id="1926872"/>
    <lineage>
        <taxon>Bacteria</taxon>
        <taxon>Pseudomonadati</taxon>
        <taxon>Pseudomonadota</taxon>
        <taxon>Betaproteobacteria</taxon>
        <taxon>Burkholderiales</taxon>
        <taxon>Comamonadaceae</taxon>
        <taxon>Ramlibacter</taxon>
    </lineage>
</organism>